<reference evidence="3 4" key="1">
    <citation type="submission" date="2019-02" db="EMBL/GenBank/DDBJ databases">
        <title>Deep-cultivation of Planctomycetes and their phenomic and genomic characterization uncovers novel biology.</title>
        <authorList>
            <person name="Wiegand S."/>
            <person name="Jogler M."/>
            <person name="Boedeker C."/>
            <person name="Pinto D."/>
            <person name="Vollmers J."/>
            <person name="Rivas-Marin E."/>
            <person name="Kohn T."/>
            <person name="Peeters S.H."/>
            <person name="Heuer A."/>
            <person name="Rast P."/>
            <person name="Oberbeckmann S."/>
            <person name="Bunk B."/>
            <person name="Jeske O."/>
            <person name="Meyerdierks A."/>
            <person name="Storesund J.E."/>
            <person name="Kallscheuer N."/>
            <person name="Luecker S."/>
            <person name="Lage O.M."/>
            <person name="Pohl T."/>
            <person name="Merkel B.J."/>
            <person name="Hornburger P."/>
            <person name="Mueller R.-W."/>
            <person name="Bruemmer F."/>
            <person name="Labrenz M."/>
            <person name="Spormann A.M."/>
            <person name="Op Den Camp H."/>
            <person name="Overmann J."/>
            <person name="Amann R."/>
            <person name="Jetten M.S.M."/>
            <person name="Mascher T."/>
            <person name="Medema M.H."/>
            <person name="Devos D.P."/>
            <person name="Kaster A.-K."/>
            <person name="Ovreas L."/>
            <person name="Rohde M."/>
            <person name="Galperin M.Y."/>
            <person name="Jogler C."/>
        </authorList>
    </citation>
    <scope>NUCLEOTIDE SEQUENCE [LARGE SCALE GENOMIC DNA]</scope>
    <source>
        <strain evidence="3 4">Pla111</strain>
    </source>
</reference>
<sequence>MANISLTDAGRPANAHRRAFTLVELLVVIAIIGILVALLLPAVQAAREAARRSQCLNNCKQIVLATLNYEATNQTLPAGAIHWLPGGAGFQRKVGLLAKILPYAEDATIHGLLDFDDPNGTELQKIEGTETYIASIPIAMYACPSDDTPLTGNNDGNDGGVRFPRAKTNYVGSMGSEKFVGSGNPAARCTLGFSEYNRVALDTTTDVPTRADDISGVFSRHDVPVKLKQITDGLSKTIFFGEVRPSCSVHVSSGWNSSNNLCGLARTTIPINFDTCATDSPDDCAQWNNWVTEWGFKSPHPGGAHFGFGDGSAKLLNDDIEFETVYQYLGDKADGFPIGAF</sequence>
<dbReference type="Pfam" id="PF07963">
    <property type="entry name" value="N_methyl"/>
    <property type="match status" value="1"/>
</dbReference>
<dbReference type="PANTHER" id="PTHR30093:SF2">
    <property type="entry name" value="TYPE II SECRETION SYSTEM PROTEIN H"/>
    <property type="match status" value="1"/>
</dbReference>
<dbReference type="RefSeq" id="WP_146575532.1">
    <property type="nucleotide sequence ID" value="NZ_SJPH01000011.1"/>
</dbReference>
<comment type="caution">
    <text evidence="3">The sequence shown here is derived from an EMBL/GenBank/DDBJ whole genome shotgun (WGS) entry which is preliminary data.</text>
</comment>
<keyword evidence="4" id="KW-1185">Reference proteome</keyword>
<gene>
    <name evidence="3" type="ORF">Pla111_33340</name>
</gene>
<dbReference type="InterPro" id="IPR045584">
    <property type="entry name" value="Pilin-like"/>
</dbReference>
<protein>
    <recommendedName>
        <fullName evidence="2">DUF1559 domain-containing protein</fullName>
    </recommendedName>
</protein>
<evidence type="ECO:0000313" key="3">
    <source>
        <dbReference type="EMBL" id="TWT40689.1"/>
    </source>
</evidence>
<dbReference type="EMBL" id="SJPH01000011">
    <property type="protein sequence ID" value="TWT40689.1"/>
    <property type="molecule type" value="Genomic_DNA"/>
</dbReference>
<accession>A0A5C5VSX3</accession>
<feature type="domain" description="DUF1559" evidence="2">
    <location>
        <begin position="44"/>
        <end position="323"/>
    </location>
</feature>
<organism evidence="3 4">
    <name type="scientific">Botrimarina hoheduenensis</name>
    <dbReference type="NCBI Taxonomy" id="2528000"/>
    <lineage>
        <taxon>Bacteria</taxon>
        <taxon>Pseudomonadati</taxon>
        <taxon>Planctomycetota</taxon>
        <taxon>Planctomycetia</taxon>
        <taxon>Pirellulales</taxon>
        <taxon>Lacipirellulaceae</taxon>
        <taxon>Botrimarina</taxon>
    </lineage>
</organism>
<dbReference type="Proteomes" id="UP000318995">
    <property type="component" value="Unassembled WGS sequence"/>
</dbReference>
<dbReference type="Gene3D" id="3.30.700.10">
    <property type="entry name" value="Glycoprotein, Type 4 Pilin"/>
    <property type="match status" value="1"/>
</dbReference>
<dbReference type="NCBIfam" id="TIGR04294">
    <property type="entry name" value="pre_pil_HX9DG"/>
    <property type="match status" value="1"/>
</dbReference>
<keyword evidence="1" id="KW-0472">Membrane</keyword>
<keyword evidence="1" id="KW-1133">Transmembrane helix</keyword>
<dbReference type="OrthoDB" id="255922at2"/>
<proteinExistence type="predicted"/>
<name>A0A5C5VSX3_9BACT</name>
<dbReference type="InterPro" id="IPR027558">
    <property type="entry name" value="Pre_pil_HX9DG_C"/>
</dbReference>
<dbReference type="Pfam" id="PF07596">
    <property type="entry name" value="SBP_bac_10"/>
    <property type="match status" value="1"/>
</dbReference>
<keyword evidence="1" id="KW-0812">Transmembrane</keyword>
<evidence type="ECO:0000313" key="4">
    <source>
        <dbReference type="Proteomes" id="UP000318995"/>
    </source>
</evidence>
<evidence type="ECO:0000256" key="1">
    <source>
        <dbReference type="SAM" id="Phobius"/>
    </source>
</evidence>
<dbReference type="PANTHER" id="PTHR30093">
    <property type="entry name" value="GENERAL SECRETION PATHWAY PROTEIN G"/>
    <property type="match status" value="1"/>
</dbReference>
<dbReference type="InterPro" id="IPR012902">
    <property type="entry name" value="N_methyl_site"/>
</dbReference>
<dbReference type="SUPFAM" id="SSF54523">
    <property type="entry name" value="Pili subunits"/>
    <property type="match status" value="1"/>
</dbReference>
<dbReference type="AlphaFoldDB" id="A0A5C5VSX3"/>
<evidence type="ECO:0000259" key="2">
    <source>
        <dbReference type="Pfam" id="PF07596"/>
    </source>
</evidence>
<dbReference type="InterPro" id="IPR011453">
    <property type="entry name" value="DUF1559"/>
</dbReference>
<feature type="transmembrane region" description="Helical" evidence="1">
    <location>
        <begin position="20"/>
        <end position="43"/>
    </location>
</feature>
<dbReference type="NCBIfam" id="TIGR02532">
    <property type="entry name" value="IV_pilin_GFxxxE"/>
    <property type="match status" value="1"/>
</dbReference>